<feature type="region of interest" description="Disordered" evidence="1">
    <location>
        <begin position="125"/>
        <end position="153"/>
    </location>
</feature>
<comment type="caution">
    <text evidence="2">The sequence shown here is derived from an EMBL/GenBank/DDBJ whole genome shotgun (WGS) entry which is preliminary data.</text>
</comment>
<name>A0A9P6T7I0_9BASI</name>
<protein>
    <submittedName>
        <fullName evidence="2">Uncharacterized protein</fullName>
    </submittedName>
</protein>
<evidence type="ECO:0000256" key="1">
    <source>
        <dbReference type="SAM" id="MobiDB-lite"/>
    </source>
</evidence>
<feature type="compositionally biased region" description="Polar residues" evidence="1">
    <location>
        <begin position="125"/>
        <end position="145"/>
    </location>
</feature>
<sequence length="153" mass="17029">MFISFPFNELKFTHSVFLCAHPHPFFNLILFPAQYLSLCGIMLLSDEQLGHYDSLLSTPDELTGVLSFEQASKLDFDKHHAIHALAQDAMLRLIDDLNRNEEVLPGTFPRIQRVLNSLPLISHASSSGGTHDPHQSMSGSVSARSSPKKDILC</sequence>
<organism evidence="2 3">
    <name type="scientific">Cronartium quercuum f. sp. fusiforme G11</name>
    <dbReference type="NCBI Taxonomy" id="708437"/>
    <lineage>
        <taxon>Eukaryota</taxon>
        <taxon>Fungi</taxon>
        <taxon>Dikarya</taxon>
        <taxon>Basidiomycota</taxon>
        <taxon>Pucciniomycotina</taxon>
        <taxon>Pucciniomycetes</taxon>
        <taxon>Pucciniales</taxon>
        <taxon>Coleosporiaceae</taxon>
        <taxon>Cronartium</taxon>
    </lineage>
</organism>
<evidence type="ECO:0000313" key="2">
    <source>
        <dbReference type="EMBL" id="KAG0140468.1"/>
    </source>
</evidence>
<dbReference type="Proteomes" id="UP000886653">
    <property type="component" value="Unassembled WGS sequence"/>
</dbReference>
<dbReference type="EMBL" id="MU167442">
    <property type="protein sequence ID" value="KAG0140468.1"/>
    <property type="molecule type" value="Genomic_DNA"/>
</dbReference>
<dbReference type="AlphaFoldDB" id="A0A9P6T7I0"/>
<keyword evidence="3" id="KW-1185">Reference proteome</keyword>
<gene>
    <name evidence="2" type="ORF">CROQUDRAFT_356980</name>
</gene>
<accession>A0A9P6T7I0</accession>
<evidence type="ECO:0000313" key="3">
    <source>
        <dbReference type="Proteomes" id="UP000886653"/>
    </source>
</evidence>
<proteinExistence type="predicted"/>
<reference evidence="2" key="1">
    <citation type="submission" date="2013-11" db="EMBL/GenBank/DDBJ databases">
        <title>Genome sequence of the fusiform rust pathogen reveals effectors for host alternation and coevolution with pine.</title>
        <authorList>
            <consortium name="DOE Joint Genome Institute"/>
            <person name="Smith K."/>
            <person name="Pendleton A."/>
            <person name="Kubisiak T."/>
            <person name="Anderson C."/>
            <person name="Salamov A."/>
            <person name="Aerts A."/>
            <person name="Riley R."/>
            <person name="Clum A."/>
            <person name="Lindquist E."/>
            <person name="Ence D."/>
            <person name="Campbell M."/>
            <person name="Kronenberg Z."/>
            <person name="Feau N."/>
            <person name="Dhillon B."/>
            <person name="Hamelin R."/>
            <person name="Burleigh J."/>
            <person name="Smith J."/>
            <person name="Yandell M."/>
            <person name="Nelson C."/>
            <person name="Grigoriev I."/>
            <person name="Davis J."/>
        </authorList>
    </citation>
    <scope>NUCLEOTIDE SEQUENCE</scope>
    <source>
        <strain evidence="2">G11</strain>
    </source>
</reference>